<dbReference type="InterPro" id="IPR015421">
    <property type="entry name" value="PyrdxlP-dep_Trfase_major"/>
</dbReference>
<protein>
    <recommendedName>
        <fullName evidence="6">Aminotransferase</fullName>
        <ecNumber evidence="6">2.6.1.-</ecNumber>
    </recommendedName>
</protein>
<dbReference type="AlphaFoldDB" id="A0A6I6EQS4"/>
<dbReference type="GO" id="GO:0006520">
    <property type="term" value="P:amino acid metabolic process"/>
    <property type="evidence" value="ECO:0007669"/>
    <property type="project" value="InterPro"/>
</dbReference>
<dbReference type="InterPro" id="IPR015424">
    <property type="entry name" value="PyrdxlP-dep_Trfase"/>
</dbReference>
<comment type="cofactor">
    <cofactor evidence="1 6">
        <name>pyridoxal 5'-phosphate</name>
        <dbReference type="ChEBI" id="CHEBI:597326"/>
    </cofactor>
</comment>
<evidence type="ECO:0000256" key="6">
    <source>
        <dbReference type="RuleBase" id="RU000481"/>
    </source>
</evidence>
<evidence type="ECO:0000256" key="5">
    <source>
        <dbReference type="ARBA" id="ARBA00022898"/>
    </source>
</evidence>
<proteinExistence type="inferred from homology"/>
<evidence type="ECO:0000259" key="7">
    <source>
        <dbReference type="Pfam" id="PF00155"/>
    </source>
</evidence>
<accession>A0A6I6EQS4</accession>
<keyword evidence="5" id="KW-0663">Pyridoxal phosphate</keyword>
<dbReference type="EMBL" id="CP046522">
    <property type="protein sequence ID" value="QGU96009.1"/>
    <property type="molecule type" value="Genomic_DNA"/>
</dbReference>
<comment type="similarity">
    <text evidence="2 6">Belongs to the class-I pyridoxal-phosphate-dependent aminotransferase family.</text>
</comment>
<evidence type="ECO:0000256" key="2">
    <source>
        <dbReference type="ARBA" id="ARBA00007441"/>
    </source>
</evidence>
<evidence type="ECO:0000256" key="4">
    <source>
        <dbReference type="ARBA" id="ARBA00022679"/>
    </source>
</evidence>
<dbReference type="GO" id="GO:0030170">
    <property type="term" value="F:pyridoxal phosphate binding"/>
    <property type="evidence" value="ECO:0007669"/>
    <property type="project" value="InterPro"/>
</dbReference>
<feature type="domain" description="Aminotransferase class I/classII large" evidence="7">
    <location>
        <begin position="30"/>
        <end position="380"/>
    </location>
</feature>
<evidence type="ECO:0000256" key="1">
    <source>
        <dbReference type="ARBA" id="ARBA00001933"/>
    </source>
</evidence>
<evidence type="ECO:0000313" key="9">
    <source>
        <dbReference type="Proteomes" id="UP000422764"/>
    </source>
</evidence>
<keyword evidence="9" id="KW-1185">Reference proteome</keyword>
<dbReference type="Proteomes" id="UP000422764">
    <property type="component" value="Chromosome"/>
</dbReference>
<gene>
    <name evidence="8" type="ORF">GOM49_13730</name>
</gene>
<reference evidence="8 9" key="1">
    <citation type="submission" date="2019-12" db="EMBL/GenBank/DDBJ databases">
        <title>Genome sequenceing of Clostridium bovifaecis.</title>
        <authorList>
            <person name="Yao Y."/>
        </authorList>
    </citation>
    <scope>NUCLEOTIDE SEQUENCE [LARGE SCALE GENOMIC DNA]</scope>
    <source>
        <strain evidence="8 9">BXX</strain>
    </source>
</reference>
<dbReference type="PANTHER" id="PTHR46383">
    <property type="entry name" value="ASPARTATE AMINOTRANSFERASE"/>
    <property type="match status" value="1"/>
</dbReference>
<dbReference type="CDD" id="cd00609">
    <property type="entry name" value="AAT_like"/>
    <property type="match status" value="1"/>
</dbReference>
<dbReference type="Gene3D" id="3.40.640.10">
    <property type="entry name" value="Type I PLP-dependent aspartate aminotransferase-like (Major domain)"/>
    <property type="match status" value="1"/>
</dbReference>
<dbReference type="GO" id="GO:0008483">
    <property type="term" value="F:transaminase activity"/>
    <property type="evidence" value="ECO:0007669"/>
    <property type="project" value="UniProtKB-KW"/>
</dbReference>
<dbReference type="InterPro" id="IPR050596">
    <property type="entry name" value="AspAT/PAT-like"/>
</dbReference>
<dbReference type="PROSITE" id="PS00105">
    <property type="entry name" value="AA_TRANSFER_CLASS_1"/>
    <property type="match status" value="1"/>
</dbReference>
<keyword evidence="4 6" id="KW-0808">Transferase</keyword>
<dbReference type="Pfam" id="PF00155">
    <property type="entry name" value="Aminotran_1_2"/>
    <property type="match status" value="1"/>
</dbReference>
<name>A0A6I6EQS4_9CLOT</name>
<dbReference type="InterPro" id="IPR015422">
    <property type="entry name" value="PyrdxlP-dep_Trfase_small"/>
</dbReference>
<organism evidence="8 9">
    <name type="scientific">Clostridium bovifaecis</name>
    <dbReference type="NCBI Taxonomy" id="2184719"/>
    <lineage>
        <taxon>Bacteria</taxon>
        <taxon>Bacillati</taxon>
        <taxon>Bacillota</taxon>
        <taxon>Clostridia</taxon>
        <taxon>Eubacteriales</taxon>
        <taxon>Clostridiaceae</taxon>
        <taxon>Clostridium</taxon>
    </lineage>
</organism>
<dbReference type="EC" id="2.6.1.-" evidence="6"/>
<evidence type="ECO:0000313" key="8">
    <source>
        <dbReference type="EMBL" id="QGU96009.1"/>
    </source>
</evidence>
<dbReference type="Gene3D" id="3.90.1150.10">
    <property type="entry name" value="Aspartate Aminotransferase, domain 1"/>
    <property type="match status" value="1"/>
</dbReference>
<dbReference type="InterPro" id="IPR004838">
    <property type="entry name" value="NHTrfase_class1_PyrdxlP-BS"/>
</dbReference>
<dbReference type="SUPFAM" id="SSF53383">
    <property type="entry name" value="PLP-dependent transferases"/>
    <property type="match status" value="1"/>
</dbReference>
<dbReference type="InterPro" id="IPR004839">
    <property type="entry name" value="Aminotransferase_I/II_large"/>
</dbReference>
<evidence type="ECO:0000256" key="3">
    <source>
        <dbReference type="ARBA" id="ARBA00022576"/>
    </source>
</evidence>
<sequence>MIIEDMILPQVKNMPPSGIRKYFDMINEMKDVISLGVGEPDFVTPWNIREAGIYSLEKGHTHYSSNAGFIELREEISSYLSRKYGLKYNADNQIIVTVGGSEGIDIALRALVGPGDEVIIPEPSFVAYQGCATFTGATPVVINLRAEDEFKLTPELLEKAITPRTKVVIIPFPNNPTGAIMTREELKPIVDILKDKNLIVISDEIYAELTYEGEHVSIASFPEMVDKTIVINGFSKAYAMTGWRMGYVCGHPVLIDAMKKIHQYAIMCSPTTGQYAAIEALKNSDKDVEEMVREYNRRRRVMVNGFRKMGLDCFEPKGAFYLFPCIKSTGLTSDEFCEKLLMEEKVLAVPGNAFGQCGEGFIRACYASSMDNILEALKRIERFVDATNKKIATQFS</sequence>
<dbReference type="FunFam" id="3.40.640.10:FF:000033">
    <property type="entry name" value="Aspartate aminotransferase"/>
    <property type="match status" value="1"/>
</dbReference>
<keyword evidence="3 6" id="KW-0032">Aminotransferase</keyword>
<dbReference type="PANTHER" id="PTHR46383:SF3">
    <property type="entry name" value="ASPARTATE AMINOTRANSFERASE-RELATED"/>
    <property type="match status" value="1"/>
</dbReference>